<gene>
    <name evidence="8" type="ORF">CDL10_02050</name>
</gene>
<accession>A0A2M9R3I3</accession>
<comment type="subcellular location">
    <subcellularLocation>
        <location evidence="1">Cell membrane</location>
        <topology evidence="1">Multi-pass membrane protein</topology>
    </subcellularLocation>
</comment>
<keyword evidence="3" id="KW-1003">Cell membrane</keyword>
<evidence type="ECO:0000256" key="6">
    <source>
        <dbReference type="ARBA" id="ARBA00023136"/>
    </source>
</evidence>
<feature type="transmembrane region" description="Helical" evidence="7">
    <location>
        <begin position="46"/>
        <end position="64"/>
    </location>
</feature>
<evidence type="ECO:0000256" key="4">
    <source>
        <dbReference type="ARBA" id="ARBA00022692"/>
    </source>
</evidence>
<keyword evidence="9" id="KW-1185">Reference proteome</keyword>
<protein>
    <submittedName>
        <fullName evidence="8">DoxX family protein</fullName>
    </submittedName>
</protein>
<comment type="caution">
    <text evidence="8">The sequence shown here is derived from an EMBL/GenBank/DDBJ whole genome shotgun (WGS) entry which is preliminary data.</text>
</comment>
<evidence type="ECO:0000313" key="9">
    <source>
        <dbReference type="Proteomes" id="UP000231960"/>
    </source>
</evidence>
<dbReference type="Pfam" id="PF07681">
    <property type="entry name" value="DoxX"/>
    <property type="match status" value="1"/>
</dbReference>
<feature type="transmembrane region" description="Helical" evidence="7">
    <location>
        <begin position="71"/>
        <end position="89"/>
    </location>
</feature>
<evidence type="ECO:0000256" key="5">
    <source>
        <dbReference type="ARBA" id="ARBA00022989"/>
    </source>
</evidence>
<evidence type="ECO:0000313" key="8">
    <source>
        <dbReference type="EMBL" id="PJR03424.1"/>
    </source>
</evidence>
<dbReference type="InterPro" id="IPR032808">
    <property type="entry name" value="DoxX"/>
</dbReference>
<dbReference type="RefSeq" id="WP_100676992.1">
    <property type="nucleotide sequence ID" value="NZ_NIPO01000001.1"/>
</dbReference>
<evidence type="ECO:0000256" key="3">
    <source>
        <dbReference type="ARBA" id="ARBA00022475"/>
    </source>
</evidence>
<name>A0A2M9R3I3_9FLAO</name>
<evidence type="ECO:0000256" key="1">
    <source>
        <dbReference type="ARBA" id="ARBA00004651"/>
    </source>
</evidence>
<dbReference type="OrthoDB" id="280866at2"/>
<dbReference type="PANTHER" id="PTHR33452:SF1">
    <property type="entry name" value="INNER MEMBRANE PROTEIN YPHA-RELATED"/>
    <property type="match status" value="1"/>
</dbReference>
<reference evidence="8 9" key="1">
    <citation type="submission" date="2017-06" db="EMBL/GenBank/DDBJ databases">
        <title>Description of Avrilella dinanensis gen. nov. sp. nov.</title>
        <authorList>
            <person name="Leyer C."/>
            <person name="Sassi M."/>
            <person name="Minet J."/>
            <person name="Kayal S."/>
            <person name="Cattoir V."/>
        </authorList>
    </citation>
    <scope>NUCLEOTIDE SEQUENCE [LARGE SCALE GENOMIC DNA]</scope>
    <source>
        <strain evidence="8 9">UR159</strain>
    </source>
</reference>
<dbReference type="InterPro" id="IPR051907">
    <property type="entry name" value="DoxX-like_oxidoreductase"/>
</dbReference>
<evidence type="ECO:0000256" key="7">
    <source>
        <dbReference type="SAM" id="Phobius"/>
    </source>
</evidence>
<feature type="transmembrane region" description="Helical" evidence="7">
    <location>
        <begin position="101"/>
        <end position="121"/>
    </location>
</feature>
<keyword evidence="5 7" id="KW-1133">Transmembrane helix</keyword>
<sequence>MKRNIDVGLLIFRLTLGILMLLHGIHKLINGVDGIKGMLAEVGLPGFLAYGVHLGETLAALLLIVGFRTRLAAVAYTGVMVVAFLMAHIDPLFALGKSGAWLHEGIALFLFGGLGLIFTGGEKYALSTHNQWD</sequence>
<keyword evidence="6 7" id="KW-0472">Membrane</keyword>
<comment type="similarity">
    <text evidence="2">Belongs to the DoxX family.</text>
</comment>
<proteinExistence type="inferred from homology"/>
<dbReference type="AlphaFoldDB" id="A0A2M9R3I3"/>
<dbReference type="PANTHER" id="PTHR33452">
    <property type="entry name" value="OXIDOREDUCTASE CATD-RELATED"/>
    <property type="match status" value="1"/>
</dbReference>
<evidence type="ECO:0000256" key="2">
    <source>
        <dbReference type="ARBA" id="ARBA00006679"/>
    </source>
</evidence>
<dbReference type="Proteomes" id="UP000231960">
    <property type="component" value="Unassembled WGS sequence"/>
</dbReference>
<dbReference type="GO" id="GO:0005886">
    <property type="term" value="C:plasma membrane"/>
    <property type="evidence" value="ECO:0007669"/>
    <property type="project" value="UniProtKB-SubCell"/>
</dbReference>
<dbReference type="EMBL" id="NIPO01000001">
    <property type="protein sequence ID" value="PJR03424.1"/>
    <property type="molecule type" value="Genomic_DNA"/>
</dbReference>
<feature type="transmembrane region" description="Helical" evidence="7">
    <location>
        <begin position="7"/>
        <end position="26"/>
    </location>
</feature>
<organism evidence="8 9">
    <name type="scientific">Avrilella dinanensis</name>
    <dbReference type="NCBI Taxonomy" id="2008672"/>
    <lineage>
        <taxon>Bacteria</taxon>
        <taxon>Pseudomonadati</taxon>
        <taxon>Bacteroidota</taxon>
        <taxon>Flavobacteriia</taxon>
        <taxon>Flavobacteriales</taxon>
        <taxon>Flavobacteriaceae</taxon>
        <taxon>Avrilella</taxon>
    </lineage>
</organism>
<keyword evidence="4 7" id="KW-0812">Transmembrane</keyword>